<accession>A0A1X9YSE4</accession>
<dbReference type="EMBL" id="CP021235">
    <property type="protein sequence ID" value="ARS35799.1"/>
    <property type="molecule type" value="Genomic_DNA"/>
</dbReference>
<organism evidence="1 2">
    <name type="scientific">Pontibacter actiniarum</name>
    <dbReference type="NCBI Taxonomy" id="323450"/>
    <lineage>
        <taxon>Bacteria</taxon>
        <taxon>Pseudomonadati</taxon>
        <taxon>Bacteroidota</taxon>
        <taxon>Cytophagia</taxon>
        <taxon>Cytophagales</taxon>
        <taxon>Hymenobacteraceae</taxon>
        <taxon>Pontibacter</taxon>
    </lineage>
</organism>
<proteinExistence type="predicted"/>
<evidence type="ECO:0000313" key="1">
    <source>
        <dbReference type="EMBL" id="ARS35799.1"/>
    </source>
</evidence>
<keyword evidence="2" id="KW-1185">Reference proteome</keyword>
<dbReference type="KEGG" id="pact:CA264_10285"/>
<dbReference type="AlphaFoldDB" id="A0A1X9YSE4"/>
<dbReference type="STRING" id="709015.GCA_000472485_02075"/>
<protein>
    <submittedName>
        <fullName evidence="1">Uncharacterized protein</fullName>
    </submittedName>
</protein>
<evidence type="ECO:0000313" key="2">
    <source>
        <dbReference type="Proteomes" id="UP000266292"/>
    </source>
</evidence>
<name>A0A1X9YSE4_9BACT</name>
<dbReference type="OrthoDB" id="853418at2"/>
<dbReference type="Proteomes" id="UP000266292">
    <property type="component" value="Chromosome"/>
</dbReference>
<sequence length="106" mass="11824">MALIPIVSFQAKLFPMQHLRLRPFPPLLPPGRVLADFCQTYPPQEAQRLLWQLALPVFLDSFETQDAAHTNQLIAFYEGLELLLQAVHHTRQGGGETGPPPTAEAP</sequence>
<gene>
    <name evidence="1" type="ORF">CA264_10285</name>
</gene>
<reference evidence="2" key="1">
    <citation type="submission" date="2017-05" db="EMBL/GenBank/DDBJ databases">
        <authorList>
            <person name="Ray J."/>
            <person name="Price M."/>
            <person name="Deutschbauer A."/>
        </authorList>
    </citation>
    <scope>NUCLEOTIDE SEQUENCE [LARGE SCALE GENOMIC DNA]</scope>
    <source>
        <strain evidence="2">DSM 19842</strain>
    </source>
</reference>